<dbReference type="Gene3D" id="3.40.50.1820">
    <property type="entry name" value="alpha/beta hydrolase"/>
    <property type="match status" value="1"/>
</dbReference>
<dbReference type="Proteomes" id="UP000030647">
    <property type="component" value="Unassembled WGS sequence"/>
</dbReference>
<proteinExistence type="predicted"/>
<reference evidence="2" key="1">
    <citation type="journal article" date="2013" name="Genome Announc.">
        <title>Whole-Genome Sequencing of Lactobacillus shenzhenensis Strain LY-73T.</title>
        <authorList>
            <person name="Lin Z."/>
            <person name="Liu Z."/>
            <person name="Yang R."/>
            <person name="Zou Y."/>
            <person name="Wan D."/>
            <person name="Chen J."/>
            <person name="Guo M."/>
            <person name="Zhao J."/>
            <person name="Fang C."/>
            <person name="Yang R."/>
            <person name="Liu F."/>
        </authorList>
    </citation>
    <scope>NUCLEOTIDE SEQUENCE [LARGE SCALE GENOMIC DNA]</scope>
    <source>
        <strain evidence="2">LY-73</strain>
    </source>
</reference>
<name>U4TP63_9LACO</name>
<dbReference type="STRING" id="1231336.L248_2915"/>
<protein>
    <recommendedName>
        <fullName evidence="3">DUF2974 domain-containing protein</fullName>
    </recommendedName>
</protein>
<dbReference type="Pfam" id="PF11187">
    <property type="entry name" value="Mbeg1-like"/>
    <property type="match status" value="1"/>
</dbReference>
<keyword evidence="2" id="KW-1185">Reference proteome</keyword>
<sequence>MAANYLERYVYQYGDKTFTQMPPNVVDDLIFAMLAYLDYDRLPAGMHRLADLAGEETVQAAVSARAWAPEKYGQLLRALALSPRFSGVRWHRHRERLDDIAMEQFGAVTLEWAPQTYFLAYRGTNSTVAGWKEDLNMGYQPAVPAQRAAVRYLRETRAALPGRYMIGGHSKGGNLAVYAALHSAPALTEDLVQIFNFDGPGFLPDPVADKRYDALAARITKLVPTGSVVGLLLEHHQDYAVVASDSVSFWQHDPFNWRIHGTDFEYRPQTDAAAQFTQATFTAWLDGLSTAERAAILASLFTVADAGQADTMAELRHLTPDRVRAFYHAARTLPTESRAVWKKSAHSLWHALRWK</sequence>
<dbReference type="AlphaFoldDB" id="U4TP63"/>
<dbReference type="InterPro" id="IPR029058">
    <property type="entry name" value="AB_hydrolase_fold"/>
</dbReference>
<organism evidence="1 2">
    <name type="scientific">Schleiferilactobacillus shenzhenensis LY-73</name>
    <dbReference type="NCBI Taxonomy" id="1231336"/>
    <lineage>
        <taxon>Bacteria</taxon>
        <taxon>Bacillati</taxon>
        <taxon>Bacillota</taxon>
        <taxon>Bacilli</taxon>
        <taxon>Lactobacillales</taxon>
        <taxon>Lactobacillaceae</taxon>
        <taxon>Schleiferilactobacillus</taxon>
    </lineage>
</organism>
<dbReference type="InterPro" id="IPR024499">
    <property type="entry name" value="Mbeg1-like"/>
</dbReference>
<evidence type="ECO:0000313" key="1">
    <source>
        <dbReference type="EMBL" id="ERL65240.1"/>
    </source>
</evidence>
<accession>U4TP63</accession>
<evidence type="ECO:0008006" key="3">
    <source>
        <dbReference type="Google" id="ProtNLM"/>
    </source>
</evidence>
<gene>
    <name evidence="1" type="ORF">L248_2915</name>
</gene>
<evidence type="ECO:0000313" key="2">
    <source>
        <dbReference type="Proteomes" id="UP000030647"/>
    </source>
</evidence>
<dbReference type="HOGENOM" id="CLU_043142_2_0_9"/>
<dbReference type="SUPFAM" id="SSF53474">
    <property type="entry name" value="alpha/beta-Hydrolases"/>
    <property type="match status" value="1"/>
</dbReference>
<dbReference type="EMBL" id="KI271588">
    <property type="protein sequence ID" value="ERL65240.1"/>
    <property type="molecule type" value="Genomic_DNA"/>
</dbReference>
<dbReference type="eggNOG" id="COG1073">
    <property type="taxonomic scope" value="Bacteria"/>
</dbReference>